<accession>A0A6I4MI56</accession>
<evidence type="ECO:0000256" key="5">
    <source>
        <dbReference type="ARBA" id="ARBA00023136"/>
    </source>
</evidence>
<evidence type="ECO:0000256" key="2">
    <source>
        <dbReference type="ARBA" id="ARBA00022475"/>
    </source>
</evidence>
<feature type="transmembrane region" description="Helical" evidence="6">
    <location>
        <begin position="352"/>
        <end position="373"/>
    </location>
</feature>
<feature type="transmembrane region" description="Helical" evidence="6">
    <location>
        <begin position="251"/>
        <end position="269"/>
    </location>
</feature>
<protein>
    <submittedName>
        <fullName evidence="7">Branched-chain amino acid ABC transporter permease</fullName>
    </submittedName>
</protein>
<keyword evidence="8" id="KW-1185">Reference proteome</keyword>
<feature type="transmembrane region" description="Helical" evidence="6">
    <location>
        <begin position="431"/>
        <end position="452"/>
    </location>
</feature>
<feature type="transmembrane region" description="Helical" evidence="6">
    <location>
        <begin position="105"/>
        <end position="124"/>
    </location>
</feature>
<sequence length="667" mass="67461">MSQYLLFALLGLGQGALIAGLALALVLTHRGSGTINLGTGAVAVLGAYAFYGLKAEGALFGLPLGGPWRTLPALVVALLVCALAGVLIDAVALRPLRAAAPLARLLASLGVLVIIQSLIVLRYGSDGQAAPEVFPAGPGAVVEIFGAAVPTDRFLLAGVVVLAAVALSLLYRYSRFGLATRAAAENETLAMANGLSADRLSMANTVAACVVAGALGILAAAQTQLDPMTIPLAVVPALGAALLGRFTSFGVAAAAGLVMGVVQSMLVGLQAQTWFPTSGGQPVPGLADLLFFLVIVGAVLWRGAALPQRGAVAERRLPAAVAPRRPGRMALVAAVVLAVLFLTLPFGTRQALTNSLIAMVLCLSLVVITGFVGQLSLIQVALAGVSGFVVSRLAGQAGIGFPLGPLAGILAATVLGVLVAFSALRVRGVNLAMVTIAGAVALQTFGFQNPVWGAGTTDLRVPEPRLLGIDLGPSAPFPVNRDSVPSPLFGLGCAAVLIAVALLVARLRRDPLGRRMLAVRSNERAAAAAGVNVRNVKLAAFAISSAIAGLGGAMYAYDFGTVSSGRFDLVLALAFIAFAYVGGITTVGGAVIAGLGVTGGLLSHVLDAWVGVPAQWQLLLGGIALVLTIAYQPGGIAADLRARTGRLEARLRGHRADRPAGATGAAR</sequence>
<keyword evidence="3 6" id="KW-0812">Transmembrane</keyword>
<evidence type="ECO:0000313" key="8">
    <source>
        <dbReference type="Proteomes" id="UP000462055"/>
    </source>
</evidence>
<feature type="transmembrane region" description="Helical" evidence="6">
    <location>
        <begin position="405"/>
        <end position="424"/>
    </location>
</feature>
<feature type="transmembrane region" description="Helical" evidence="6">
    <location>
        <begin position="227"/>
        <end position="244"/>
    </location>
</feature>
<comment type="subcellular location">
    <subcellularLocation>
        <location evidence="1">Cell membrane</location>
        <topology evidence="1">Multi-pass membrane protein</topology>
    </subcellularLocation>
</comment>
<feature type="transmembrane region" description="Helical" evidence="6">
    <location>
        <begin position="71"/>
        <end position="93"/>
    </location>
</feature>
<keyword evidence="5 6" id="KW-0472">Membrane</keyword>
<feature type="transmembrane region" description="Helical" evidence="6">
    <location>
        <begin position="34"/>
        <end position="51"/>
    </location>
</feature>
<dbReference type="RefSeq" id="WP_151597884.1">
    <property type="nucleotide sequence ID" value="NZ_WBMS02000037.1"/>
</dbReference>
<proteinExistence type="predicted"/>
<feature type="transmembrane region" description="Helical" evidence="6">
    <location>
        <begin position="327"/>
        <end position="346"/>
    </location>
</feature>
<feature type="transmembrane region" description="Helical" evidence="6">
    <location>
        <begin position="6"/>
        <end position="27"/>
    </location>
</feature>
<feature type="transmembrane region" description="Helical" evidence="6">
    <location>
        <begin position="154"/>
        <end position="171"/>
    </location>
</feature>
<dbReference type="EMBL" id="WBMS02000037">
    <property type="protein sequence ID" value="MWA05423.1"/>
    <property type="molecule type" value="Genomic_DNA"/>
</dbReference>
<organism evidence="7 8">
    <name type="scientific">Actinomadura physcomitrii</name>
    <dbReference type="NCBI Taxonomy" id="2650748"/>
    <lineage>
        <taxon>Bacteria</taxon>
        <taxon>Bacillati</taxon>
        <taxon>Actinomycetota</taxon>
        <taxon>Actinomycetes</taxon>
        <taxon>Streptosporangiales</taxon>
        <taxon>Thermomonosporaceae</taxon>
        <taxon>Actinomadura</taxon>
    </lineage>
</organism>
<feature type="transmembrane region" description="Helical" evidence="6">
    <location>
        <begin position="488"/>
        <end position="507"/>
    </location>
</feature>
<dbReference type="InterPro" id="IPR043428">
    <property type="entry name" value="LivM-like"/>
</dbReference>
<dbReference type="CDD" id="cd06582">
    <property type="entry name" value="TM_PBP1_LivH_like"/>
    <property type="match status" value="1"/>
</dbReference>
<dbReference type="GO" id="GO:0015658">
    <property type="term" value="F:branched-chain amino acid transmembrane transporter activity"/>
    <property type="evidence" value="ECO:0007669"/>
    <property type="project" value="InterPro"/>
</dbReference>
<dbReference type="CDD" id="cd06581">
    <property type="entry name" value="TM_PBP1_LivM_like"/>
    <property type="match status" value="1"/>
</dbReference>
<keyword evidence="4 6" id="KW-1133">Transmembrane helix</keyword>
<evidence type="ECO:0000256" key="1">
    <source>
        <dbReference type="ARBA" id="ARBA00004651"/>
    </source>
</evidence>
<feature type="transmembrane region" description="Helical" evidence="6">
    <location>
        <begin position="380"/>
        <end position="399"/>
    </location>
</feature>
<evidence type="ECO:0000256" key="3">
    <source>
        <dbReference type="ARBA" id="ARBA00022692"/>
    </source>
</evidence>
<dbReference type="PANTHER" id="PTHR30482">
    <property type="entry name" value="HIGH-AFFINITY BRANCHED-CHAIN AMINO ACID TRANSPORT SYSTEM PERMEASE"/>
    <property type="match status" value="1"/>
</dbReference>
<dbReference type="AlphaFoldDB" id="A0A6I4MI56"/>
<name>A0A6I4MI56_9ACTN</name>
<feature type="transmembrane region" description="Helical" evidence="6">
    <location>
        <begin position="200"/>
        <end position="221"/>
    </location>
</feature>
<dbReference type="InterPro" id="IPR001851">
    <property type="entry name" value="ABC_transp_permease"/>
</dbReference>
<feature type="transmembrane region" description="Helical" evidence="6">
    <location>
        <begin position="538"/>
        <end position="557"/>
    </location>
</feature>
<evidence type="ECO:0000256" key="4">
    <source>
        <dbReference type="ARBA" id="ARBA00022989"/>
    </source>
</evidence>
<comment type="caution">
    <text evidence="7">The sequence shown here is derived from an EMBL/GenBank/DDBJ whole genome shotgun (WGS) entry which is preliminary data.</text>
</comment>
<dbReference type="Pfam" id="PF02653">
    <property type="entry name" value="BPD_transp_2"/>
    <property type="match status" value="2"/>
</dbReference>
<feature type="transmembrane region" description="Helical" evidence="6">
    <location>
        <begin position="569"/>
        <end position="597"/>
    </location>
</feature>
<reference evidence="7" key="1">
    <citation type="submission" date="2019-12" db="EMBL/GenBank/DDBJ databases">
        <title>Actinomadura physcomitrii sp. nov., a novel actinomycete isolated from moss [Physcomitrium sphaericum (Ludw) Fuernr].</title>
        <authorList>
            <person name="Zhuang X."/>
        </authorList>
    </citation>
    <scope>NUCLEOTIDE SEQUENCE [LARGE SCALE GENOMIC DNA]</scope>
    <source>
        <strain evidence="7">LD22</strain>
    </source>
</reference>
<feature type="transmembrane region" description="Helical" evidence="6">
    <location>
        <begin position="609"/>
        <end position="631"/>
    </location>
</feature>
<gene>
    <name evidence="7" type="ORF">F8568_034685</name>
</gene>
<dbReference type="Proteomes" id="UP000462055">
    <property type="component" value="Unassembled WGS sequence"/>
</dbReference>
<feature type="transmembrane region" description="Helical" evidence="6">
    <location>
        <begin position="289"/>
        <end position="306"/>
    </location>
</feature>
<dbReference type="PANTHER" id="PTHR30482:SF10">
    <property type="entry name" value="HIGH-AFFINITY BRANCHED-CHAIN AMINO ACID TRANSPORT PROTEIN BRAE"/>
    <property type="match status" value="1"/>
</dbReference>
<evidence type="ECO:0000256" key="6">
    <source>
        <dbReference type="SAM" id="Phobius"/>
    </source>
</evidence>
<evidence type="ECO:0000313" key="7">
    <source>
        <dbReference type="EMBL" id="MWA05423.1"/>
    </source>
</evidence>
<dbReference type="GO" id="GO:0005886">
    <property type="term" value="C:plasma membrane"/>
    <property type="evidence" value="ECO:0007669"/>
    <property type="project" value="UniProtKB-SubCell"/>
</dbReference>
<keyword evidence="2" id="KW-1003">Cell membrane</keyword>